<evidence type="ECO:0000313" key="3">
    <source>
        <dbReference type="Proteomes" id="UP000327179"/>
    </source>
</evidence>
<dbReference type="KEGG" id="plal:FXN65_12700"/>
<proteinExistence type="predicted"/>
<gene>
    <name evidence="2" type="ORF">FXN65_12700</name>
</gene>
<accession>A0A5J6QMK5</accession>
<protein>
    <submittedName>
        <fullName evidence="2">DUF1329 domain-containing protein</fullName>
    </submittedName>
</protein>
<feature type="signal peptide" evidence="1">
    <location>
        <begin position="1"/>
        <end position="23"/>
    </location>
</feature>
<reference evidence="2 3" key="1">
    <citation type="submission" date="2019-08" db="EMBL/GenBank/DDBJ databases">
        <title>Whole-genome Sequencing of e-waste polymer degrading bacterium Pseudomonas sp. strain PE08.</title>
        <authorList>
            <person name="Kirdat K."/>
            <person name="Debbarma P."/>
            <person name="Narawade N."/>
            <person name="Suyal D."/>
            <person name="Thorat V."/>
            <person name="Shouche Y."/>
            <person name="Goel R."/>
            <person name="Yadav A."/>
        </authorList>
    </citation>
    <scope>NUCLEOTIDE SEQUENCE [LARGE SCALE GENOMIC DNA]</scope>
    <source>
        <strain evidence="2 3">PE08</strain>
    </source>
</reference>
<name>A0A5J6QMK5_9GAMM</name>
<feature type="chain" id="PRO_5023936387" evidence="1">
    <location>
        <begin position="24"/>
        <end position="448"/>
    </location>
</feature>
<dbReference type="Pfam" id="PF07044">
    <property type="entry name" value="DUF1329"/>
    <property type="match status" value="1"/>
</dbReference>
<dbReference type="Gene3D" id="2.50.20.10">
    <property type="entry name" value="Lipoprotein localisation LolA/LolB/LppX"/>
    <property type="match status" value="1"/>
</dbReference>
<dbReference type="CDD" id="cd16329">
    <property type="entry name" value="LolA_like"/>
    <property type="match status" value="1"/>
</dbReference>
<sequence length="448" mass="50347">MTLAFKQLTLAIALLAAASLAQAKETDSARLDGPLTPVGAERAANADGSIPAWDGGMKPGAAPVSGNGDYSDPFASEQPLYEITRANLEQYRDQLSSGQQGMFARYPEYRMRVYPSHRSATLPQAYLDETRANLAKVSLTDAGYGLDGYNFGVPFPQPTDGLEVMWNHLTRYRGGSIRRQFASATVQEKGDYTLVNSDGLTAFRERVSDLDPGENLLFFNRVRTTAPSRYAGEVTLVHEPINQVSGPRSAWQYNPGQRRVRRAPTVAYDSSARYSFGQVVADSVDGYNGAPDRYDWKLLGKREMLVPYNAYRMASKQVRYSDLLKPGFLNPEHARYEKHRVWVVEATLKPNSRHVYGKRRFYLDEDSWQILAADMYDNRGELWRNYESHLAMLHDIQLPLTVAEATYDLISGRYAVNYMTNEVTSKARYGVEVSKAEFTPAQLKRLGK</sequence>
<keyword evidence="3" id="KW-1185">Reference proteome</keyword>
<dbReference type="EMBL" id="CP043311">
    <property type="protein sequence ID" value="QEY62892.1"/>
    <property type="molecule type" value="Genomic_DNA"/>
</dbReference>
<organism evidence="2 3">
    <name type="scientific">Metapseudomonas lalkuanensis</name>
    <dbReference type="NCBI Taxonomy" id="2604832"/>
    <lineage>
        <taxon>Bacteria</taxon>
        <taxon>Pseudomonadati</taxon>
        <taxon>Pseudomonadota</taxon>
        <taxon>Gammaproteobacteria</taxon>
        <taxon>Pseudomonadales</taxon>
        <taxon>Pseudomonadaceae</taxon>
        <taxon>Metapseudomonas</taxon>
    </lineage>
</organism>
<keyword evidence="1" id="KW-0732">Signal</keyword>
<dbReference type="Proteomes" id="UP000327179">
    <property type="component" value="Chromosome"/>
</dbReference>
<dbReference type="InterPro" id="IPR010752">
    <property type="entry name" value="DUF1329"/>
</dbReference>
<evidence type="ECO:0000313" key="2">
    <source>
        <dbReference type="EMBL" id="QEY62892.1"/>
    </source>
</evidence>
<dbReference type="RefSeq" id="WP_151133547.1">
    <property type="nucleotide sequence ID" value="NZ_CP043311.1"/>
</dbReference>
<evidence type="ECO:0000256" key="1">
    <source>
        <dbReference type="SAM" id="SignalP"/>
    </source>
</evidence>
<dbReference type="AlphaFoldDB" id="A0A5J6QMK5"/>